<dbReference type="SUPFAM" id="SSF49354">
    <property type="entry name" value="PapD-like"/>
    <property type="match status" value="1"/>
</dbReference>
<evidence type="ECO:0000313" key="3">
    <source>
        <dbReference type="EMBL" id="CAB3883200.1"/>
    </source>
</evidence>
<name>A0A6S7DBA8_9BURK</name>
<organism evidence="3 4">
    <name type="scientific">Achromobacter pulmonis</name>
    <dbReference type="NCBI Taxonomy" id="1389932"/>
    <lineage>
        <taxon>Bacteria</taxon>
        <taxon>Pseudomonadati</taxon>
        <taxon>Pseudomonadota</taxon>
        <taxon>Betaproteobacteria</taxon>
        <taxon>Burkholderiales</taxon>
        <taxon>Alcaligenaceae</taxon>
        <taxon>Achromobacter</taxon>
    </lineage>
</organism>
<dbReference type="Pfam" id="PF00345">
    <property type="entry name" value="PapD_N"/>
    <property type="match status" value="1"/>
</dbReference>
<dbReference type="InterPro" id="IPR010916">
    <property type="entry name" value="TonB_box_CS"/>
</dbReference>
<dbReference type="PANTHER" id="PTHR30251:SF4">
    <property type="entry name" value="SLR1668 PROTEIN"/>
    <property type="match status" value="1"/>
</dbReference>
<proteinExistence type="predicted"/>
<dbReference type="InterPro" id="IPR050643">
    <property type="entry name" value="Periplasmic_pilus_chap"/>
</dbReference>
<protein>
    <recommendedName>
        <fullName evidence="2">Pili assembly chaperone N-terminal domain-containing protein</fullName>
    </recommendedName>
</protein>
<dbReference type="GO" id="GO:0071555">
    <property type="term" value="P:cell wall organization"/>
    <property type="evidence" value="ECO:0007669"/>
    <property type="project" value="InterPro"/>
</dbReference>
<dbReference type="RefSeq" id="WP_175132994.1">
    <property type="nucleotide sequence ID" value="NZ_CADIJV010000009.1"/>
</dbReference>
<feature type="signal peptide" evidence="1">
    <location>
        <begin position="1"/>
        <end position="22"/>
    </location>
</feature>
<evidence type="ECO:0000256" key="1">
    <source>
        <dbReference type="SAM" id="SignalP"/>
    </source>
</evidence>
<keyword evidence="1" id="KW-0732">Signal</keyword>
<accession>A0A6S7DBA8</accession>
<gene>
    <name evidence="3" type="ORF">LMG26788_03393</name>
</gene>
<dbReference type="AlphaFoldDB" id="A0A6S7DBA8"/>
<keyword evidence="4" id="KW-1185">Reference proteome</keyword>
<dbReference type="EMBL" id="CADIKZ010000009">
    <property type="protein sequence ID" value="CAB3883200.1"/>
    <property type="molecule type" value="Genomic_DNA"/>
</dbReference>
<dbReference type="Gene3D" id="2.60.40.10">
    <property type="entry name" value="Immunoglobulins"/>
    <property type="match status" value="1"/>
</dbReference>
<sequence>MKSLVRLTAAVIALCLTGTAFAAASILVWPIDPVIEHDDSGAAIWLENNGKSASRIQIRALRWTQANGADELVAQDSIVVSPPAAEIQPGQRQLLRLIRTVAVPPGKQEAYRILIDEIPGDSGAAPAGDGSGRHGQAPQAAADGGAGLAFQLRYSVPLFVSGEGAWTREDLRKHPDPKTAAQPVLTYSVQNKAGQRWLVVRNSGAVHARLSQVGYTLAGREVWTVPGLLGYVLPGAEMRFEVPAAVQAGGVLKAHVNADREARVIAPR</sequence>
<evidence type="ECO:0000313" key="4">
    <source>
        <dbReference type="Proteomes" id="UP000494203"/>
    </source>
</evidence>
<dbReference type="InterPro" id="IPR013783">
    <property type="entry name" value="Ig-like_fold"/>
</dbReference>
<dbReference type="PANTHER" id="PTHR30251">
    <property type="entry name" value="PILUS ASSEMBLY CHAPERONE"/>
    <property type="match status" value="1"/>
</dbReference>
<dbReference type="PROSITE" id="PS00430">
    <property type="entry name" value="TONB_DEPENDENT_REC_1"/>
    <property type="match status" value="1"/>
</dbReference>
<dbReference type="InterPro" id="IPR008962">
    <property type="entry name" value="PapD-like_sf"/>
</dbReference>
<feature type="chain" id="PRO_5028844504" description="Pili assembly chaperone N-terminal domain-containing protein" evidence="1">
    <location>
        <begin position="23"/>
        <end position="268"/>
    </location>
</feature>
<dbReference type="GO" id="GO:0030288">
    <property type="term" value="C:outer membrane-bounded periplasmic space"/>
    <property type="evidence" value="ECO:0007669"/>
    <property type="project" value="InterPro"/>
</dbReference>
<evidence type="ECO:0000259" key="2">
    <source>
        <dbReference type="Pfam" id="PF00345"/>
    </source>
</evidence>
<feature type="domain" description="Pili assembly chaperone N-terminal" evidence="2">
    <location>
        <begin position="35"/>
        <end position="159"/>
    </location>
</feature>
<dbReference type="InterPro" id="IPR016147">
    <property type="entry name" value="Pili_assmbl_chaperone_N"/>
</dbReference>
<dbReference type="Proteomes" id="UP000494203">
    <property type="component" value="Unassembled WGS sequence"/>
</dbReference>
<reference evidence="3 4" key="1">
    <citation type="submission" date="2020-04" db="EMBL/GenBank/DDBJ databases">
        <authorList>
            <person name="De Canck E."/>
        </authorList>
    </citation>
    <scope>NUCLEOTIDE SEQUENCE [LARGE SCALE GENOMIC DNA]</scope>
    <source>
        <strain evidence="3 4">LMG 26788</strain>
    </source>
</reference>